<organism evidence="3 4">
    <name type="scientific">Sedimentisphaera salicampi</name>
    <dbReference type="NCBI Taxonomy" id="1941349"/>
    <lineage>
        <taxon>Bacteria</taxon>
        <taxon>Pseudomonadati</taxon>
        <taxon>Planctomycetota</taxon>
        <taxon>Phycisphaerae</taxon>
        <taxon>Sedimentisphaerales</taxon>
        <taxon>Sedimentisphaeraceae</taxon>
        <taxon>Sedimentisphaera</taxon>
    </lineage>
</organism>
<name>A0A1W6LQA8_9BACT</name>
<evidence type="ECO:0000256" key="1">
    <source>
        <dbReference type="SAM" id="MobiDB-lite"/>
    </source>
</evidence>
<keyword evidence="4" id="KW-1185">Reference proteome</keyword>
<evidence type="ECO:0000256" key="2">
    <source>
        <dbReference type="SAM" id="Phobius"/>
    </source>
</evidence>
<proteinExistence type="predicted"/>
<dbReference type="RefSeq" id="WP_085756574.1">
    <property type="nucleotide sequence ID" value="NZ_CP021023.1"/>
</dbReference>
<keyword evidence="2" id="KW-0472">Membrane</keyword>
<feature type="region of interest" description="Disordered" evidence="1">
    <location>
        <begin position="1"/>
        <end position="26"/>
    </location>
</feature>
<keyword evidence="2" id="KW-0812">Transmembrane</keyword>
<dbReference type="SUPFAM" id="SSF58104">
    <property type="entry name" value="Methyl-accepting chemotaxis protein (MCP) signaling domain"/>
    <property type="match status" value="1"/>
</dbReference>
<dbReference type="KEGG" id="pbp:STSP1_02385"/>
<reference evidence="4" key="1">
    <citation type="submission" date="2017-04" db="EMBL/GenBank/DDBJ databases">
        <title>Comparative genomics and description of representatives of a novel lineage of planctomycetes thriving in anoxic sediments.</title>
        <authorList>
            <person name="Spring S."/>
            <person name="Bunk B."/>
            <person name="Sproer C."/>
        </authorList>
    </citation>
    <scope>NUCLEOTIDE SEQUENCE [LARGE SCALE GENOMIC DNA]</scope>
    <source>
        <strain evidence="4">ST-PulAB-D4</strain>
    </source>
</reference>
<dbReference type="OrthoDB" id="9892656at2"/>
<dbReference type="EMBL" id="CP021023">
    <property type="protein sequence ID" value="ARN57959.1"/>
    <property type="molecule type" value="Genomic_DNA"/>
</dbReference>
<evidence type="ECO:0000313" key="3">
    <source>
        <dbReference type="EMBL" id="ARN57959.1"/>
    </source>
</evidence>
<dbReference type="STRING" id="1941349.STSP1_02385"/>
<accession>A0A1W6LQA8</accession>
<keyword evidence="2" id="KW-1133">Transmembrane helix</keyword>
<sequence>MKKIKELFKPKKKKAQSADAGEQQSKTDFFEKFTKKAELMEEKELQLRKTQQENIDKLNSSFDGMVDKLENINGHLEKHVSQQSELLRRFEVIPELTEKQTELMEKTHKHLEEQSEVTEQFSEVAKEIPEQARLQQEKIAEVKSSVDKSCGFEESMCAEFAKLNVQIAKQGKYISMLWIAILVISVIAAAGFITYIVNVT</sequence>
<protein>
    <submittedName>
        <fullName evidence="3">Uncharacterized protein</fullName>
    </submittedName>
</protein>
<dbReference type="Gene3D" id="1.10.287.950">
    <property type="entry name" value="Methyl-accepting chemotaxis protein"/>
    <property type="match status" value="1"/>
</dbReference>
<feature type="transmembrane region" description="Helical" evidence="2">
    <location>
        <begin position="176"/>
        <end position="197"/>
    </location>
</feature>
<gene>
    <name evidence="3" type="ORF">STSP1_02385</name>
</gene>
<evidence type="ECO:0000313" key="4">
    <source>
        <dbReference type="Proteomes" id="UP000193334"/>
    </source>
</evidence>
<dbReference type="Proteomes" id="UP000193334">
    <property type="component" value="Chromosome"/>
</dbReference>
<dbReference type="AlphaFoldDB" id="A0A1W6LQA8"/>